<evidence type="ECO:0000313" key="2">
    <source>
        <dbReference type="EMBL" id="KAA1074509.1"/>
    </source>
</evidence>
<feature type="region of interest" description="Disordered" evidence="1">
    <location>
        <begin position="1"/>
        <end position="26"/>
    </location>
</feature>
<feature type="compositionally biased region" description="Polar residues" evidence="1">
    <location>
        <begin position="1"/>
        <end position="19"/>
    </location>
</feature>
<keyword evidence="3" id="KW-1185">Reference proteome</keyword>
<dbReference type="Proteomes" id="UP000324748">
    <property type="component" value="Unassembled WGS sequence"/>
</dbReference>
<dbReference type="AlphaFoldDB" id="A0A5B0ME42"/>
<dbReference type="EMBL" id="VSWC01000157">
    <property type="protein sequence ID" value="KAA1074509.1"/>
    <property type="molecule type" value="Genomic_DNA"/>
</dbReference>
<evidence type="ECO:0000313" key="3">
    <source>
        <dbReference type="Proteomes" id="UP000324748"/>
    </source>
</evidence>
<sequence>MRSMLTLTTSSGTAVNQTKAPAGKQPDAVPDYGVLAASALGALKRIWHSKITGLLKDFNLQINQA</sequence>
<name>A0A5B0ME42_PUCGR</name>
<comment type="caution">
    <text evidence="2">The sequence shown here is derived from an EMBL/GenBank/DDBJ whole genome shotgun (WGS) entry which is preliminary data.</text>
</comment>
<organism evidence="2 3">
    <name type="scientific">Puccinia graminis f. sp. tritici</name>
    <dbReference type="NCBI Taxonomy" id="56615"/>
    <lineage>
        <taxon>Eukaryota</taxon>
        <taxon>Fungi</taxon>
        <taxon>Dikarya</taxon>
        <taxon>Basidiomycota</taxon>
        <taxon>Pucciniomycotina</taxon>
        <taxon>Pucciniomycetes</taxon>
        <taxon>Pucciniales</taxon>
        <taxon>Pucciniaceae</taxon>
        <taxon>Puccinia</taxon>
    </lineage>
</organism>
<protein>
    <submittedName>
        <fullName evidence="2">Uncharacterized protein</fullName>
    </submittedName>
</protein>
<accession>A0A5B0ME42</accession>
<reference evidence="2 3" key="1">
    <citation type="submission" date="2019-05" db="EMBL/GenBank/DDBJ databases">
        <title>Emergence of the Ug99 lineage of the wheat stem rust pathogen through somatic hybridization.</title>
        <authorList>
            <person name="Li F."/>
            <person name="Upadhyaya N.M."/>
            <person name="Sperschneider J."/>
            <person name="Matny O."/>
            <person name="Nguyen-Phuc H."/>
            <person name="Mago R."/>
            <person name="Raley C."/>
            <person name="Miller M.E."/>
            <person name="Silverstein K.A.T."/>
            <person name="Henningsen E."/>
            <person name="Hirsch C.D."/>
            <person name="Visser B."/>
            <person name="Pretorius Z.A."/>
            <person name="Steffenson B.J."/>
            <person name="Schwessinger B."/>
            <person name="Dodds P.N."/>
            <person name="Figueroa M."/>
        </authorList>
    </citation>
    <scope>NUCLEOTIDE SEQUENCE [LARGE SCALE GENOMIC DNA]</scope>
    <source>
        <strain evidence="2">21-0</strain>
    </source>
</reference>
<evidence type="ECO:0000256" key="1">
    <source>
        <dbReference type="SAM" id="MobiDB-lite"/>
    </source>
</evidence>
<gene>
    <name evidence="2" type="ORF">PGT21_008309</name>
</gene>
<proteinExistence type="predicted"/>